<protein>
    <submittedName>
        <fullName evidence="1">Uncharacterized protein</fullName>
    </submittedName>
</protein>
<dbReference type="AlphaFoldDB" id="A0A543G182"/>
<gene>
    <name evidence="1" type="ORF">BC670_0615</name>
</gene>
<dbReference type="EMBL" id="VFPJ01000001">
    <property type="protein sequence ID" value="TQM39784.1"/>
    <property type="molecule type" value="Genomic_DNA"/>
</dbReference>
<dbReference type="RefSeq" id="WP_089080527.1">
    <property type="nucleotide sequence ID" value="NZ_VFPJ01000001.1"/>
</dbReference>
<proteinExistence type="predicted"/>
<dbReference type="Proteomes" id="UP000320773">
    <property type="component" value="Unassembled WGS sequence"/>
</dbReference>
<organism evidence="1 2">
    <name type="scientific">Flavobacterium branchiophilum</name>
    <dbReference type="NCBI Taxonomy" id="55197"/>
    <lineage>
        <taxon>Bacteria</taxon>
        <taxon>Pseudomonadati</taxon>
        <taxon>Bacteroidota</taxon>
        <taxon>Flavobacteriia</taxon>
        <taxon>Flavobacteriales</taxon>
        <taxon>Flavobacteriaceae</taxon>
        <taxon>Flavobacterium</taxon>
    </lineage>
</organism>
<evidence type="ECO:0000313" key="1">
    <source>
        <dbReference type="EMBL" id="TQM39784.1"/>
    </source>
</evidence>
<name>A0A543G182_9FLAO</name>
<evidence type="ECO:0000313" key="2">
    <source>
        <dbReference type="Proteomes" id="UP000320773"/>
    </source>
</evidence>
<sequence>MLDPIFEANPSLDCYYKTTDGTCFFTDYTAASHANTLIDNKVSTVHRQKDTSKIEQAALINVEVKDLEPIVPIVPATPTEPVVVPKGAAPEVVIKEAKPNTKK</sequence>
<reference evidence="1 2" key="1">
    <citation type="submission" date="2019-06" db="EMBL/GenBank/DDBJ databases">
        <title>Genomic Encyclopedia of Archaeal and Bacterial Type Strains, Phase II (KMG-II): from individual species to whole genera.</title>
        <authorList>
            <person name="Goeker M."/>
        </authorList>
    </citation>
    <scope>NUCLEOTIDE SEQUENCE [LARGE SCALE GENOMIC DNA]</scope>
    <source>
        <strain evidence="1 2">DSM 24789</strain>
    </source>
</reference>
<accession>A0A543G182</accession>
<comment type="caution">
    <text evidence="1">The sequence shown here is derived from an EMBL/GenBank/DDBJ whole genome shotgun (WGS) entry which is preliminary data.</text>
</comment>